<keyword evidence="1" id="KW-0175">Coiled coil</keyword>
<name>A0A8B9BWH0_9AVES</name>
<sequence>PAVLSSAAILATTLTGRTVAIPQPRQRSLSESDSTYVEQECFEPYATVTELRMGPNWKLDGSDRSPLQSLEISGNCCEDEDMDTYPSDPDKEEESSCRSNEKREESFSNNAIYAVPCKNKKVGFSNQLIPLLHISTRARQARENTAKEKFRELKQENWSLNKVYHAMAQQFEETKQQMEEQQLKLKRLEEENRKLKEATKKIHREEEATELLSLRQQAQELVDENDALKMTVHRLNVELSRYQTKFRPLLQEEVRMLVIKLDMKYLSPLLLAYEDRIREKEDLSLEDMKNFKVQVEELVKENEELHKQLNKNNFITTTEWHQLQTQATLVLEENRLLMEQLEIQHAKAKDSHRQHVQEASKLTKQIITLEDKKRSQEEQIAEYQKQLEALRTTCEELKAKLDSRIAAEEHFALVNDLKSHLQQEQEKKRSEVEDLTGKIASVQAQNKKLLLEKNNFMADKKILEADMEMTQKTNRRLKKKISLLKQQLEEATEKEVAAHHYLTNLIGLVEKIAQERDHLIFLARCLENENHGVLNKIVEGSLRLGRLQEKVKLYKKKAAGKLGDISLKMTEQEKEFAGKTAQYQQELKHLQRLLEDKQETLNEVLQQKRYVMEGELEVIWESTSKENRRMRELLHKSLGKNDMWNTVTVQESYLDEVSQKDLVYGHDFSYCDVKPSPTKNEIHQESYF</sequence>
<keyword evidence="4" id="KW-1185">Reference proteome</keyword>
<reference evidence="3" key="1">
    <citation type="submission" date="2025-08" db="UniProtKB">
        <authorList>
            <consortium name="Ensembl"/>
        </authorList>
    </citation>
    <scope>IDENTIFICATION</scope>
</reference>
<dbReference type="Proteomes" id="UP000694426">
    <property type="component" value="Unplaced"/>
</dbReference>
<dbReference type="PANTHER" id="PTHR36170:SF1">
    <property type="entry name" value="CENTROSOMAL PROTEIN OF 89 KDA"/>
    <property type="match status" value="1"/>
</dbReference>
<dbReference type="GO" id="GO:0097539">
    <property type="term" value="C:ciliary transition fiber"/>
    <property type="evidence" value="ECO:0007669"/>
    <property type="project" value="TreeGrafter"/>
</dbReference>
<accession>A0A8B9BWH0</accession>
<feature type="coiled-coil region" evidence="1">
    <location>
        <begin position="288"/>
        <end position="494"/>
    </location>
</feature>
<dbReference type="AlphaFoldDB" id="A0A8B9BWH0"/>
<dbReference type="Ensembl" id="ENSABRT00000015335.1">
    <property type="protein sequence ID" value="ENSABRP00000010724.1"/>
    <property type="gene ID" value="ENSABRG00000009562.1"/>
</dbReference>
<evidence type="ECO:0000256" key="2">
    <source>
        <dbReference type="SAM" id="MobiDB-lite"/>
    </source>
</evidence>
<dbReference type="InterPro" id="IPR033545">
    <property type="entry name" value="CEP89"/>
</dbReference>
<dbReference type="GO" id="GO:0060271">
    <property type="term" value="P:cilium assembly"/>
    <property type="evidence" value="ECO:0007669"/>
    <property type="project" value="InterPro"/>
</dbReference>
<protein>
    <submittedName>
        <fullName evidence="3">Centrosomal protein 89</fullName>
    </submittedName>
</protein>
<feature type="region of interest" description="Disordered" evidence="2">
    <location>
        <begin position="73"/>
        <end position="105"/>
    </location>
</feature>
<reference evidence="3" key="2">
    <citation type="submission" date="2025-09" db="UniProtKB">
        <authorList>
            <consortium name="Ensembl"/>
        </authorList>
    </citation>
    <scope>IDENTIFICATION</scope>
</reference>
<dbReference type="GO" id="GO:0007268">
    <property type="term" value="P:chemical synaptic transmission"/>
    <property type="evidence" value="ECO:0007669"/>
    <property type="project" value="InterPro"/>
</dbReference>
<dbReference type="GO" id="GO:0045202">
    <property type="term" value="C:synapse"/>
    <property type="evidence" value="ECO:0007669"/>
    <property type="project" value="GOC"/>
</dbReference>
<proteinExistence type="predicted"/>
<feature type="coiled-coil region" evidence="1">
    <location>
        <begin position="161"/>
        <end position="238"/>
    </location>
</feature>
<feature type="coiled-coil region" evidence="1">
    <location>
        <begin position="580"/>
        <end position="607"/>
    </location>
</feature>
<feature type="compositionally biased region" description="Basic and acidic residues" evidence="2">
    <location>
        <begin position="94"/>
        <end position="105"/>
    </location>
</feature>
<dbReference type="GO" id="GO:0005814">
    <property type="term" value="C:centriole"/>
    <property type="evidence" value="ECO:0007669"/>
    <property type="project" value="InterPro"/>
</dbReference>
<evidence type="ECO:0000256" key="1">
    <source>
        <dbReference type="SAM" id="Coils"/>
    </source>
</evidence>
<evidence type="ECO:0000313" key="3">
    <source>
        <dbReference type="Ensembl" id="ENSABRP00000010724.1"/>
    </source>
</evidence>
<evidence type="ECO:0000313" key="4">
    <source>
        <dbReference type="Proteomes" id="UP000694426"/>
    </source>
</evidence>
<organism evidence="3 4">
    <name type="scientific">Anser brachyrhynchus</name>
    <name type="common">Pink-footed goose</name>
    <dbReference type="NCBI Taxonomy" id="132585"/>
    <lineage>
        <taxon>Eukaryota</taxon>
        <taxon>Metazoa</taxon>
        <taxon>Chordata</taxon>
        <taxon>Craniata</taxon>
        <taxon>Vertebrata</taxon>
        <taxon>Euteleostomi</taxon>
        <taxon>Archelosauria</taxon>
        <taxon>Archosauria</taxon>
        <taxon>Dinosauria</taxon>
        <taxon>Saurischia</taxon>
        <taxon>Theropoda</taxon>
        <taxon>Coelurosauria</taxon>
        <taxon>Aves</taxon>
        <taxon>Neognathae</taxon>
        <taxon>Galloanserae</taxon>
        <taxon>Anseriformes</taxon>
        <taxon>Anatidae</taxon>
        <taxon>Anserinae</taxon>
        <taxon>Anser</taxon>
    </lineage>
</organism>
<dbReference type="GeneTree" id="ENSGT00390000018876"/>
<gene>
    <name evidence="3" type="primary">CEP89</name>
</gene>
<dbReference type="GO" id="GO:0007005">
    <property type="term" value="P:mitochondrion organization"/>
    <property type="evidence" value="ECO:0007669"/>
    <property type="project" value="InterPro"/>
</dbReference>
<dbReference type="PANTHER" id="PTHR36170">
    <property type="entry name" value="CENTROSOMAL PROTEIN OF 89 KDA"/>
    <property type="match status" value="1"/>
</dbReference>